<keyword evidence="6" id="KW-1185">Reference proteome</keyword>
<dbReference type="InterPro" id="IPR043128">
    <property type="entry name" value="Rev_trsase/Diguanyl_cyclase"/>
</dbReference>
<keyword evidence="3" id="KW-0472">Membrane</keyword>
<comment type="caution">
    <text evidence="5">The sequence shown here is derived from an EMBL/GenBank/DDBJ whole genome shotgun (WGS) entry which is preliminary data.</text>
</comment>
<reference evidence="5 6" key="1">
    <citation type="submission" date="2019-04" db="EMBL/GenBank/DDBJ databases">
        <authorList>
            <person name="Hwang J.C."/>
        </authorList>
    </citation>
    <scope>NUCLEOTIDE SEQUENCE [LARGE SCALE GENOMIC DNA]</scope>
    <source>
        <strain evidence="5 6">IMCC35002</strain>
    </source>
</reference>
<dbReference type="PANTHER" id="PTHR45138">
    <property type="entry name" value="REGULATORY COMPONENTS OF SENSORY TRANSDUCTION SYSTEM"/>
    <property type="match status" value="1"/>
</dbReference>
<dbReference type="Gene3D" id="3.30.70.270">
    <property type="match status" value="1"/>
</dbReference>
<dbReference type="CDD" id="cd01949">
    <property type="entry name" value="GGDEF"/>
    <property type="match status" value="1"/>
</dbReference>
<dbReference type="GO" id="GO:0005886">
    <property type="term" value="C:plasma membrane"/>
    <property type="evidence" value="ECO:0007669"/>
    <property type="project" value="TreeGrafter"/>
</dbReference>
<feature type="transmembrane region" description="Helical" evidence="3">
    <location>
        <begin position="31"/>
        <end position="50"/>
    </location>
</feature>
<dbReference type="GO" id="GO:1902201">
    <property type="term" value="P:negative regulation of bacterial-type flagellum-dependent cell motility"/>
    <property type="evidence" value="ECO:0007669"/>
    <property type="project" value="TreeGrafter"/>
</dbReference>
<feature type="domain" description="GGDEF" evidence="4">
    <location>
        <begin position="248"/>
        <end position="386"/>
    </location>
</feature>
<dbReference type="RefSeq" id="WP_136864311.1">
    <property type="nucleotide sequence ID" value="NZ_SWCJ01000013.1"/>
</dbReference>
<dbReference type="InterPro" id="IPR050469">
    <property type="entry name" value="Diguanylate_Cyclase"/>
</dbReference>
<feature type="transmembrane region" description="Helical" evidence="3">
    <location>
        <begin position="88"/>
        <end position="104"/>
    </location>
</feature>
<feature type="transmembrane region" description="Helical" evidence="3">
    <location>
        <begin position="206"/>
        <end position="227"/>
    </location>
</feature>
<dbReference type="AlphaFoldDB" id="A0A4U1BKP2"/>
<evidence type="ECO:0000313" key="5">
    <source>
        <dbReference type="EMBL" id="TKB53059.1"/>
    </source>
</evidence>
<evidence type="ECO:0000256" key="3">
    <source>
        <dbReference type="SAM" id="Phobius"/>
    </source>
</evidence>
<gene>
    <name evidence="5" type="ORF">FCL42_15400</name>
</gene>
<evidence type="ECO:0000259" key="4">
    <source>
        <dbReference type="PROSITE" id="PS50887"/>
    </source>
</evidence>
<sequence>MLGKHLPVVLPFIFLITAVTAQWLPIASAPWLQVALEYLPVALLTLGWGLSRVYQQSKLSFLLLVFAGFVSLWQWLPELTLRAGAREIILVAVSVLVLIFLWIPERMAGLSRNWQCYSILFLVVLATHLLLTLPQFGHPLTIVLPHLQPVSLAMAPMAIITAVLLMAIVSFWKQLKLTQAVGVMLALHLMLCLVFEPSLYHFQVMALLVATLVIAGLMSHSHYLAFYDALTELKNRRSLYLAINNCPEGYHLAIIDIDYFKRFNDRYGHDVGDEVLRTIAMLIRNHGLGAQAFRLGGEEFVLLFPSIKPEACGKALSQLRRRIADYPFMIRSQGDNEPHREGLTISLGLAQQFTAQESIDEVLKRADNALYRAKSQGRNRLVMDADKGKFWVVLGQ</sequence>
<dbReference type="NCBIfam" id="TIGR00254">
    <property type="entry name" value="GGDEF"/>
    <property type="match status" value="1"/>
</dbReference>
<dbReference type="InterPro" id="IPR000160">
    <property type="entry name" value="GGDEF_dom"/>
</dbReference>
<dbReference type="Proteomes" id="UP000305675">
    <property type="component" value="Unassembled WGS sequence"/>
</dbReference>
<dbReference type="PANTHER" id="PTHR45138:SF9">
    <property type="entry name" value="DIGUANYLATE CYCLASE DGCM-RELATED"/>
    <property type="match status" value="1"/>
</dbReference>
<feature type="transmembrane region" description="Helical" evidence="3">
    <location>
        <begin position="116"/>
        <end position="137"/>
    </location>
</feature>
<feature type="transmembrane region" description="Helical" evidence="3">
    <location>
        <begin position="181"/>
        <end position="200"/>
    </location>
</feature>
<keyword evidence="3" id="KW-0812">Transmembrane</keyword>
<keyword evidence="3" id="KW-1133">Transmembrane helix</keyword>
<evidence type="ECO:0000313" key="6">
    <source>
        <dbReference type="Proteomes" id="UP000305675"/>
    </source>
</evidence>
<accession>A0A4U1BKP2</accession>
<evidence type="ECO:0000256" key="2">
    <source>
        <dbReference type="ARBA" id="ARBA00034247"/>
    </source>
</evidence>
<dbReference type="InterPro" id="IPR029787">
    <property type="entry name" value="Nucleotide_cyclase"/>
</dbReference>
<feature type="transmembrane region" description="Helical" evidence="3">
    <location>
        <begin position="59"/>
        <end position="76"/>
    </location>
</feature>
<dbReference type="GO" id="GO:0052621">
    <property type="term" value="F:diguanylate cyclase activity"/>
    <property type="evidence" value="ECO:0007669"/>
    <property type="project" value="UniProtKB-EC"/>
</dbReference>
<comment type="catalytic activity">
    <reaction evidence="2">
        <text>2 GTP = 3',3'-c-di-GMP + 2 diphosphate</text>
        <dbReference type="Rhea" id="RHEA:24898"/>
        <dbReference type="ChEBI" id="CHEBI:33019"/>
        <dbReference type="ChEBI" id="CHEBI:37565"/>
        <dbReference type="ChEBI" id="CHEBI:58805"/>
        <dbReference type="EC" id="2.7.7.65"/>
    </reaction>
</comment>
<feature type="transmembrane region" description="Helical" evidence="3">
    <location>
        <begin position="149"/>
        <end position="169"/>
    </location>
</feature>
<proteinExistence type="predicted"/>
<evidence type="ECO:0000256" key="1">
    <source>
        <dbReference type="ARBA" id="ARBA00012528"/>
    </source>
</evidence>
<dbReference type="Pfam" id="PF00990">
    <property type="entry name" value="GGDEF"/>
    <property type="match status" value="1"/>
</dbReference>
<dbReference type="SUPFAM" id="SSF55073">
    <property type="entry name" value="Nucleotide cyclase"/>
    <property type="match status" value="1"/>
</dbReference>
<protein>
    <recommendedName>
        <fullName evidence="1">diguanylate cyclase</fullName>
        <ecNumber evidence="1">2.7.7.65</ecNumber>
    </recommendedName>
</protein>
<dbReference type="GO" id="GO:0043709">
    <property type="term" value="P:cell adhesion involved in single-species biofilm formation"/>
    <property type="evidence" value="ECO:0007669"/>
    <property type="project" value="TreeGrafter"/>
</dbReference>
<dbReference type="PROSITE" id="PS50887">
    <property type="entry name" value="GGDEF"/>
    <property type="match status" value="1"/>
</dbReference>
<name>A0A4U1BKP2_9GAMM</name>
<organism evidence="5 6">
    <name type="scientific">Ferrimonas aestuarii</name>
    <dbReference type="NCBI Taxonomy" id="2569539"/>
    <lineage>
        <taxon>Bacteria</taxon>
        <taxon>Pseudomonadati</taxon>
        <taxon>Pseudomonadota</taxon>
        <taxon>Gammaproteobacteria</taxon>
        <taxon>Alteromonadales</taxon>
        <taxon>Ferrimonadaceae</taxon>
        <taxon>Ferrimonas</taxon>
    </lineage>
</organism>
<dbReference type="EC" id="2.7.7.65" evidence="1"/>
<dbReference type="EMBL" id="SWCJ01000013">
    <property type="protein sequence ID" value="TKB53059.1"/>
    <property type="molecule type" value="Genomic_DNA"/>
</dbReference>
<dbReference type="SMART" id="SM00267">
    <property type="entry name" value="GGDEF"/>
    <property type="match status" value="1"/>
</dbReference>
<dbReference type="OrthoDB" id="9812260at2"/>